<proteinExistence type="inferred from homology"/>
<dbReference type="Proteomes" id="UP001500908">
    <property type="component" value="Unassembled WGS sequence"/>
</dbReference>
<accession>A0ABP7FW23</accession>
<comment type="caution">
    <text evidence="6">The sequence shown here is derived from an EMBL/GenBank/DDBJ whole genome shotgun (WGS) entry which is preliminary data.</text>
</comment>
<dbReference type="Gene3D" id="3.40.190.10">
    <property type="entry name" value="Periplasmic binding protein-like II"/>
    <property type="match status" value="2"/>
</dbReference>
<keyword evidence="2" id="KW-0805">Transcription regulation</keyword>
<evidence type="ECO:0000259" key="5">
    <source>
        <dbReference type="PROSITE" id="PS50931"/>
    </source>
</evidence>
<comment type="similarity">
    <text evidence="1">Belongs to the LysR transcriptional regulatory family.</text>
</comment>
<evidence type="ECO:0000313" key="7">
    <source>
        <dbReference type="Proteomes" id="UP001500908"/>
    </source>
</evidence>
<sequence>MELRHLQTFRAVARTMSFTHAAEELHYAQSSVTGHIQALEAELGTALFDRSKRDLSLTSAGQRLIDYADRVLLLVQEARAAVDEGTGEPEGELAIGGLETLCAQRIPALLSHYRSLCPRVRVTVKEGNRGEVYNAVRRSDIAVGFTFGDPPADETLASETIATDHLMVVVPRHSRLARLDRVRPQDLQGESFLATEPGCCFREMLDSCVHSLGPTAPTIEAQMTSFAALCSCAATGMGAALLPDMAVRSHVDKGRIVALPMAGDEFRVQVTMTWLRHAETTPGIATMLKAARSVFTSGGHDTPG</sequence>
<evidence type="ECO:0000256" key="4">
    <source>
        <dbReference type="ARBA" id="ARBA00023163"/>
    </source>
</evidence>
<dbReference type="Gene3D" id="1.10.10.10">
    <property type="entry name" value="Winged helix-like DNA-binding domain superfamily/Winged helix DNA-binding domain"/>
    <property type="match status" value="1"/>
</dbReference>
<dbReference type="PROSITE" id="PS50931">
    <property type="entry name" value="HTH_LYSR"/>
    <property type="match status" value="1"/>
</dbReference>
<protein>
    <submittedName>
        <fullName evidence="6">LysR family transcriptional regulator</fullName>
    </submittedName>
</protein>
<dbReference type="Pfam" id="PF00126">
    <property type="entry name" value="HTH_1"/>
    <property type="match status" value="1"/>
</dbReference>
<reference evidence="7" key="1">
    <citation type="journal article" date="2019" name="Int. J. Syst. Evol. Microbiol.">
        <title>The Global Catalogue of Microorganisms (GCM) 10K type strain sequencing project: providing services to taxonomists for standard genome sequencing and annotation.</title>
        <authorList>
            <consortium name="The Broad Institute Genomics Platform"/>
            <consortium name="The Broad Institute Genome Sequencing Center for Infectious Disease"/>
            <person name="Wu L."/>
            <person name="Ma J."/>
        </authorList>
    </citation>
    <scope>NUCLEOTIDE SEQUENCE [LARGE SCALE GENOMIC DNA]</scope>
    <source>
        <strain evidence="7">JCM 17137</strain>
    </source>
</reference>
<keyword evidence="3" id="KW-0238">DNA-binding</keyword>
<dbReference type="PANTHER" id="PTHR30346">
    <property type="entry name" value="TRANSCRIPTIONAL DUAL REGULATOR HCAR-RELATED"/>
    <property type="match status" value="1"/>
</dbReference>
<dbReference type="PRINTS" id="PR00039">
    <property type="entry name" value="HTHLYSR"/>
</dbReference>
<gene>
    <name evidence="6" type="ORF">GCM10022402_30630</name>
</gene>
<name>A0ABP7FW23_9ACTN</name>
<keyword evidence="7" id="KW-1185">Reference proteome</keyword>
<dbReference type="Pfam" id="PF03466">
    <property type="entry name" value="LysR_substrate"/>
    <property type="match status" value="1"/>
</dbReference>
<dbReference type="InterPro" id="IPR036390">
    <property type="entry name" value="WH_DNA-bd_sf"/>
</dbReference>
<dbReference type="PANTHER" id="PTHR30346:SF28">
    <property type="entry name" value="HTH-TYPE TRANSCRIPTIONAL REGULATOR CYNR"/>
    <property type="match status" value="1"/>
</dbReference>
<evidence type="ECO:0000256" key="2">
    <source>
        <dbReference type="ARBA" id="ARBA00023015"/>
    </source>
</evidence>
<dbReference type="SUPFAM" id="SSF46785">
    <property type="entry name" value="Winged helix' DNA-binding domain"/>
    <property type="match status" value="1"/>
</dbReference>
<dbReference type="CDD" id="cd05466">
    <property type="entry name" value="PBP2_LTTR_substrate"/>
    <property type="match status" value="1"/>
</dbReference>
<dbReference type="SUPFAM" id="SSF53850">
    <property type="entry name" value="Periplasmic binding protein-like II"/>
    <property type="match status" value="1"/>
</dbReference>
<evidence type="ECO:0000313" key="6">
    <source>
        <dbReference type="EMBL" id="GAA3749292.1"/>
    </source>
</evidence>
<dbReference type="InterPro" id="IPR036388">
    <property type="entry name" value="WH-like_DNA-bd_sf"/>
</dbReference>
<keyword evidence="4" id="KW-0804">Transcription</keyword>
<dbReference type="InterPro" id="IPR005119">
    <property type="entry name" value="LysR_subst-bd"/>
</dbReference>
<dbReference type="EMBL" id="BAABDD010000013">
    <property type="protein sequence ID" value="GAA3749292.1"/>
    <property type="molecule type" value="Genomic_DNA"/>
</dbReference>
<evidence type="ECO:0000256" key="1">
    <source>
        <dbReference type="ARBA" id="ARBA00009437"/>
    </source>
</evidence>
<feature type="domain" description="HTH lysR-type" evidence="5">
    <location>
        <begin position="1"/>
        <end position="58"/>
    </location>
</feature>
<dbReference type="InterPro" id="IPR000847">
    <property type="entry name" value="LysR_HTH_N"/>
</dbReference>
<organism evidence="6 7">
    <name type="scientific">Salinactinospora qingdaonensis</name>
    <dbReference type="NCBI Taxonomy" id="702744"/>
    <lineage>
        <taxon>Bacteria</taxon>
        <taxon>Bacillati</taxon>
        <taxon>Actinomycetota</taxon>
        <taxon>Actinomycetes</taxon>
        <taxon>Streptosporangiales</taxon>
        <taxon>Nocardiopsidaceae</taxon>
        <taxon>Salinactinospora</taxon>
    </lineage>
</organism>
<evidence type="ECO:0000256" key="3">
    <source>
        <dbReference type="ARBA" id="ARBA00023125"/>
    </source>
</evidence>
<dbReference type="RefSeq" id="WP_344972308.1">
    <property type="nucleotide sequence ID" value="NZ_BAABDD010000013.1"/>
</dbReference>